<dbReference type="Gene3D" id="3.30.470.20">
    <property type="entry name" value="ATP-grasp fold, B domain"/>
    <property type="match status" value="1"/>
</dbReference>
<dbReference type="SUPFAM" id="SSF56059">
    <property type="entry name" value="Glutathione synthetase ATP-binding domain-like"/>
    <property type="match status" value="1"/>
</dbReference>
<dbReference type="GO" id="GO:0046872">
    <property type="term" value="F:metal ion binding"/>
    <property type="evidence" value="ECO:0007669"/>
    <property type="project" value="InterPro"/>
</dbReference>
<sequence length="392" mass="42266">MAHVLIGFAEALPAPEVVFSLRAAGHEVSAFGRTAALPLARLPLRGLHVLHDLRHHPDAAVAAVQALMAGPEAPDVVLPLDDAGLWLVDAALGADPRVAGATGDQARIALDKRRQCELARLSGLNVPETVILEAGSPAPAGFPLPAIVKPALAVKVGPQGLEKGPTRYLLADADRAGLDDLATRSGQPFLMQPLIAGTGEGIFGFATAEGVLAWSAHRRVRMMNPHGSGSSACAAERPDPGACAGIARFMAACGWRGPFMMEFLRDADGRLWFMELNGRMWGSLALARRQGLEYPAWAVAAQADPGFRPVPLSGLPPLRGPVRNLGRDLLHLLFVLRGPRTAFHRQGWPRFWHSLRGVLAPARLRQFYNHDPAHRGYVLRDTVWTLRQAFKR</sequence>
<feature type="domain" description="ATP-grasp" evidence="2">
    <location>
        <begin position="116"/>
        <end position="303"/>
    </location>
</feature>
<evidence type="ECO:0000256" key="1">
    <source>
        <dbReference type="PROSITE-ProRule" id="PRU00409"/>
    </source>
</evidence>
<dbReference type="Proteomes" id="UP000186141">
    <property type="component" value="Unassembled WGS sequence"/>
</dbReference>
<gene>
    <name evidence="3" type="ORF">SAMN05421774_1107</name>
</gene>
<dbReference type="AlphaFoldDB" id="A0A1N7QEQ2"/>
<evidence type="ECO:0000259" key="2">
    <source>
        <dbReference type="PROSITE" id="PS50975"/>
    </source>
</evidence>
<proteinExistence type="predicted"/>
<protein>
    <recommendedName>
        <fullName evidence="2">ATP-grasp domain-containing protein</fullName>
    </recommendedName>
</protein>
<dbReference type="EMBL" id="FTOT01000010">
    <property type="protein sequence ID" value="SIT21361.1"/>
    <property type="molecule type" value="Genomic_DNA"/>
</dbReference>
<dbReference type="RefSeq" id="WP_076533775.1">
    <property type="nucleotide sequence ID" value="NZ_BMEH01000010.1"/>
</dbReference>
<dbReference type="PROSITE" id="PS50975">
    <property type="entry name" value="ATP_GRASP"/>
    <property type="match status" value="1"/>
</dbReference>
<dbReference type="InterPro" id="IPR011761">
    <property type="entry name" value="ATP-grasp"/>
</dbReference>
<accession>A0A1N7QEQ2</accession>
<dbReference type="OrthoDB" id="9765608at2"/>
<keyword evidence="1" id="KW-0547">Nucleotide-binding</keyword>
<evidence type="ECO:0000313" key="4">
    <source>
        <dbReference type="Proteomes" id="UP000186141"/>
    </source>
</evidence>
<dbReference type="STRING" id="1086013.SAMN05421774_1107"/>
<evidence type="ECO:0000313" key="3">
    <source>
        <dbReference type="EMBL" id="SIT21361.1"/>
    </source>
</evidence>
<keyword evidence="4" id="KW-1185">Reference proteome</keyword>
<keyword evidence="1" id="KW-0067">ATP-binding</keyword>
<name>A0A1N7QEQ2_9RHOB</name>
<organism evidence="3 4">
    <name type="scientific">Gemmobacter megaterium</name>
    <dbReference type="NCBI Taxonomy" id="1086013"/>
    <lineage>
        <taxon>Bacteria</taxon>
        <taxon>Pseudomonadati</taxon>
        <taxon>Pseudomonadota</taxon>
        <taxon>Alphaproteobacteria</taxon>
        <taxon>Rhodobacterales</taxon>
        <taxon>Paracoccaceae</taxon>
        <taxon>Gemmobacter</taxon>
    </lineage>
</organism>
<dbReference type="GO" id="GO:0005524">
    <property type="term" value="F:ATP binding"/>
    <property type="evidence" value="ECO:0007669"/>
    <property type="project" value="UniProtKB-UniRule"/>
</dbReference>
<reference evidence="3 4" key="1">
    <citation type="submission" date="2017-01" db="EMBL/GenBank/DDBJ databases">
        <authorList>
            <person name="Mah S.A."/>
            <person name="Swanson W.J."/>
            <person name="Moy G.W."/>
            <person name="Vacquier V.D."/>
        </authorList>
    </citation>
    <scope>NUCLEOTIDE SEQUENCE [LARGE SCALE GENOMIC DNA]</scope>
    <source>
        <strain evidence="3 4">DSM 26375</strain>
    </source>
</reference>